<dbReference type="Gramene" id="TKW39963">
    <property type="protein sequence ID" value="TKW39963"/>
    <property type="gene ID" value="SEVIR_1G214451v2"/>
</dbReference>
<accession>A0A4U6WDX3</accession>
<protein>
    <submittedName>
        <fullName evidence="1">Uncharacterized protein</fullName>
    </submittedName>
</protein>
<dbReference type="EMBL" id="CM016552">
    <property type="protein sequence ID" value="TKW39963.1"/>
    <property type="molecule type" value="Genomic_DNA"/>
</dbReference>
<dbReference type="AlphaFoldDB" id="A0A4U6WDX3"/>
<proteinExistence type="predicted"/>
<dbReference type="Proteomes" id="UP000298652">
    <property type="component" value="Chromosome 1"/>
</dbReference>
<organism evidence="1 2">
    <name type="scientific">Setaria viridis</name>
    <name type="common">Green bristlegrass</name>
    <name type="synonym">Setaria italica subsp. viridis</name>
    <dbReference type="NCBI Taxonomy" id="4556"/>
    <lineage>
        <taxon>Eukaryota</taxon>
        <taxon>Viridiplantae</taxon>
        <taxon>Streptophyta</taxon>
        <taxon>Embryophyta</taxon>
        <taxon>Tracheophyta</taxon>
        <taxon>Spermatophyta</taxon>
        <taxon>Magnoliopsida</taxon>
        <taxon>Liliopsida</taxon>
        <taxon>Poales</taxon>
        <taxon>Poaceae</taxon>
        <taxon>PACMAD clade</taxon>
        <taxon>Panicoideae</taxon>
        <taxon>Panicodae</taxon>
        <taxon>Paniceae</taxon>
        <taxon>Cenchrinae</taxon>
        <taxon>Setaria</taxon>
    </lineage>
</organism>
<keyword evidence="2" id="KW-1185">Reference proteome</keyword>
<sequence length="142" mass="15995">MSARASVAGKISLSSEHIFPFLQKYSLSDRSSGKSIVDSFVPNALLASLSSGTEASIFPTFFLRSASVFGVSHWPWADDKPAERLLEESRRWWAAGIIERRKANMSQCKSFIRPFISFPWAARRWRQGISEAHPRGAARQQH</sequence>
<name>A0A4U6WDX3_SETVI</name>
<gene>
    <name evidence="1" type="ORF">SEVIR_1G214451v2</name>
</gene>
<evidence type="ECO:0000313" key="1">
    <source>
        <dbReference type="EMBL" id="TKW39963.1"/>
    </source>
</evidence>
<evidence type="ECO:0000313" key="2">
    <source>
        <dbReference type="Proteomes" id="UP000298652"/>
    </source>
</evidence>
<reference evidence="1" key="1">
    <citation type="submission" date="2019-03" db="EMBL/GenBank/DDBJ databases">
        <title>WGS assembly of Setaria viridis.</title>
        <authorList>
            <person name="Huang P."/>
            <person name="Jenkins J."/>
            <person name="Grimwood J."/>
            <person name="Barry K."/>
            <person name="Healey A."/>
            <person name="Mamidi S."/>
            <person name="Sreedasyam A."/>
            <person name="Shu S."/>
            <person name="Feldman M."/>
            <person name="Wu J."/>
            <person name="Yu Y."/>
            <person name="Chen C."/>
            <person name="Johnson J."/>
            <person name="Rokhsar D."/>
            <person name="Baxter I."/>
            <person name="Schmutz J."/>
            <person name="Brutnell T."/>
            <person name="Kellogg E."/>
        </authorList>
    </citation>
    <scope>NUCLEOTIDE SEQUENCE [LARGE SCALE GENOMIC DNA]</scope>
</reference>